<evidence type="ECO:0000313" key="2">
    <source>
        <dbReference type="Proteomes" id="UP000069850"/>
    </source>
</evidence>
<evidence type="ECO:0000313" key="1">
    <source>
        <dbReference type="EMBL" id="CVK32801.1"/>
    </source>
</evidence>
<gene>
    <name evidence="1" type="ORF">MMAB1_1588</name>
</gene>
<dbReference type="Proteomes" id="UP000069850">
    <property type="component" value="Chromosome 1"/>
</dbReference>
<dbReference type="KEGG" id="mema:MMAB1_1588"/>
<accession>A0A0X3BLD9</accession>
<protein>
    <submittedName>
        <fullName evidence="1">Uncharacterized protein</fullName>
    </submittedName>
</protein>
<proteinExistence type="predicted"/>
<sequence>MYSAGYGVPGVGVWTGKARCGRQWRPAYLAMLKLWSSSGDRYCLAGTGAGKEAADRAGWGFASMGTLVGPPGGGQAPISANFSHENSSG</sequence>
<name>A0A0X3BLD9_9EURY</name>
<organism evidence="1 2">
    <name type="scientific">Methanoculleus bourgensis</name>
    <dbReference type="NCBI Taxonomy" id="83986"/>
    <lineage>
        <taxon>Archaea</taxon>
        <taxon>Methanobacteriati</taxon>
        <taxon>Methanobacteriota</taxon>
        <taxon>Stenosarchaea group</taxon>
        <taxon>Methanomicrobia</taxon>
        <taxon>Methanomicrobiales</taxon>
        <taxon>Methanomicrobiaceae</taxon>
        <taxon>Methanoculleus</taxon>
    </lineage>
</organism>
<dbReference type="EMBL" id="LT158599">
    <property type="protein sequence ID" value="CVK32801.1"/>
    <property type="molecule type" value="Genomic_DNA"/>
</dbReference>
<reference evidence="1 2" key="1">
    <citation type="submission" date="2016-01" db="EMBL/GenBank/DDBJ databases">
        <authorList>
            <person name="Manzoor S."/>
        </authorList>
    </citation>
    <scope>NUCLEOTIDE SEQUENCE [LARGE SCALE GENOMIC DNA]</scope>
    <source>
        <strain evidence="1">Methanoculleus sp MAB1</strain>
    </source>
</reference>
<dbReference type="AlphaFoldDB" id="A0A0X3BLD9"/>